<dbReference type="InterPro" id="IPR022902">
    <property type="entry name" value="NAcTrfase_Eis"/>
</dbReference>
<feature type="domain" description="N-acetyltransferase" evidence="5">
    <location>
        <begin position="13"/>
        <end position="161"/>
    </location>
</feature>
<dbReference type="InterPro" id="IPR051554">
    <property type="entry name" value="Acetyltransferase_Eis"/>
</dbReference>
<dbReference type="Proteomes" id="UP001592530">
    <property type="component" value="Unassembled WGS sequence"/>
</dbReference>
<evidence type="ECO:0000256" key="3">
    <source>
        <dbReference type="ARBA" id="ARBA00023315"/>
    </source>
</evidence>
<protein>
    <submittedName>
        <fullName evidence="6">GNAT family N-acetyltransferase</fullName>
    </submittedName>
</protein>
<proteinExistence type="inferred from homology"/>
<dbReference type="NCBIfam" id="NF002367">
    <property type="entry name" value="PRK01346.1-4"/>
    <property type="match status" value="1"/>
</dbReference>
<evidence type="ECO:0000313" key="7">
    <source>
        <dbReference type="Proteomes" id="UP001592530"/>
    </source>
</evidence>
<organism evidence="6 7">
    <name type="scientific">Streptacidiphilus alkalitolerans</name>
    <dbReference type="NCBI Taxonomy" id="3342712"/>
    <lineage>
        <taxon>Bacteria</taxon>
        <taxon>Bacillati</taxon>
        <taxon>Actinomycetota</taxon>
        <taxon>Actinomycetes</taxon>
        <taxon>Kitasatosporales</taxon>
        <taxon>Streptomycetaceae</taxon>
        <taxon>Streptacidiphilus</taxon>
    </lineage>
</organism>
<gene>
    <name evidence="6" type="ORF">ACEZDB_22775</name>
</gene>
<feature type="binding site" evidence="4">
    <location>
        <begin position="99"/>
        <end position="104"/>
    </location>
    <ligand>
        <name>acetyl-CoA</name>
        <dbReference type="ChEBI" id="CHEBI:57288"/>
    </ligand>
</feature>
<dbReference type="HAMAP" id="MF_01812">
    <property type="entry name" value="Eis"/>
    <property type="match status" value="1"/>
</dbReference>
<evidence type="ECO:0000256" key="1">
    <source>
        <dbReference type="ARBA" id="ARBA00009213"/>
    </source>
</evidence>
<evidence type="ECO:0000256" key="4">
    <source>
        <dbReference type="HAMAP-Rule" id="MF_01812"/>
    </source>
</evidence>
<feature type="binding site" evidence="4">
    <location>
        <begin position="91"/>
        <end position="93"/>
    </location>
    <ligand>
        <name>acetyl-CoA</name>
        <dbReference type="ChEBI" id="CHEBI:57288"/>
    </ligand>
</feature>
<dbReference type="Gene3D" id="3.40.630.30">
    <property type="match status" value="2"/>
</dbReference>
<comment type="caution">
    <text evidence="4">Lacks conserved residue(s) required for the propagation of feature annotation.</text>
</comment>
<comment type="similarity">
    <text evidence="1 4">Belongs to the acetyltransferase Eis family.</text>
</comment>
<accession>A0ABV6X5C1</accession>
<sequence length="428" mass="46595">MGQHGAESEQDRIEIRVVEESGLTDWGKAVQTGFMSPMGDGDLELRKAYFDPGRTLGAYHRGRCVGTFRSMDRELTVPGGATVAADAITNVTVAATHRRRGLLTRMMTQDLAAAAERGDSVAILIAAEYRIYGRYGFGPATQHKGYTVDKLRAGEVRVPAEAEGGSFELLSMEEWGKVGPELHDRFRRTQPGAINRPPVVWRTRTGELQGSDKSWKEPLVVLHRDASGRPAGMLSYTVADEWPNMITKGALKVRDHIAVDRGAAAALWRYALNVDWIDRVEISNIAPDDPLPLLLDDPRACADGGDSSADYMWLRVLDAPAAFGARSYAAPGRVVLQVSDQLGYVDGRWALEAAADGTGSLTRIADTDAAEEADLAMDVRELGTLYLSSDSVTRLHAAGLVRELREGGAARADALLRTDFRPWCPDGF</sequence>
<dbReference type="RefSeq" id="WP_380555550.1">
    <property type="nucleotide sequence ID" value="NZ_JBHEZY010000009.1"/>
</dbReference>
<dbReference type="InterPro" id="IPR036527">
    <property type="entry name" value="SCP2_sterol-bd_dom_sf"/>
</dbReference>
<feature type="active site" description="Proton acceptor; via carboxylate" evidence="4">
    <location>
        <position position="428"/>
    </location>
</feature>
<dbReference type="Pfam" id="PF13530">
    <property type="entry name" value="SCP2_2"/>
    <property type="match status" value="1"/>
</dbReference>
<dbReference type="PROSITE" id="PS51186">
    <property type="entry name" value="GNAT"/>
    <property type="match status" value="1"/>
</dbReference>
<dbReference type="EMBL" id="JBHEZY010000009">
    <property type="protein sequence ID" value="MFC1433475.1"/>
    <property type="molecule type" value="Genomic_DNA"/>
</dbReference>
<dbReference type="InterPro" id="IPR016181">
    <property type="entry name" value="Acyl_CoA_acyltransferase"/>
</dbReference>
<dbReference type="SUPFAM" id="SSF55718">
    <property type="entry name" value="SCP-like"/>
    <property type="match status" value="1"/>
</dbReference>
<dbReference type="PANTHER" id="PTHR37817:SF1">
    <property type="entry name" value="N-ACETYLTRANSFERASE EIS"/>
    <property type="match status" value="1"/>
</dbReference>
<reference evidence="6 7" key="1">
    <citation type="submission" date="2024-09" db="EMBL/GenBank/DDBJ databases">
        <authorList>
            <person name="Lee S.D."/>
        </authorList>
    </citation>
    <scope>NUCLEOTIDE SEQUENCE [LARGE SCALE GENOMIC DNA]</scope>
    <source>
        <strain evidence="6 7">N1-3</strain>
    </source>
</reference>
<name>A0ABV6X5C1_9ACTN</name>
<evidence type="ECO:0000259" key="5">
    <source>
        <dbReference type="PROSITE" id="PS51186"/>
    </source>
</evidence>
<comment type="caution">
    <text evidence="6">The sequence shown here is derived from an EMBL/GenBank/DDBJ whole genome shotgun (WGS) entry which is preliminary data.</text>
</comment>
<dbReference type="SUPFAM" id="SSF55729">
    <property type="entry name" value="Acyl-CoA N-acyltransferases (Nat)"/>
    <property type="match status" value="1"/>
</dbReference>
<dbReference type="InterPro" id="IPR041380">
    <property type="entry name" value="Acetyltransf_17"/>
</dbReference>
<keyword evidence="2 4" id="KW-0808">Transferase</keyword>
<dbReference type="Pfam" id="PF17668">
    <property type="entry name" value="Acetyltransf_17"/>
    <property type="match status" value="1"/>
</dbReference>
<evidence type="ECO:0000256" key="2">
    <source>
        <dbReference type="ARBA" id="ARBA00022679"/>
    </source>
</evidence>
<dbReference type="InterPro" id="IPR000182">
    <property type="entry name" value="GNAT_dom"/>
</dbReference>
<comment type="subunit">
    <text evidence="4">Homohexamer; trimer of dimers.</text>
</comment>
<evidence type="ECO:0000313" key="6">
    <source>
        <dbReference type="EMBL" id="MFC1433475.1"/>
    </source>
</evidence>
<keyword evidence="3 4" id="KW-0012">Acyltransferase</keyword>
<feature type="active site" description="Proton donor" evidence="4">
    <location>
        <position position="132"/>
    </location>
</feature>
<dbReference type="Gene3D" id="3.30.1050.10">
    <property type="entry name" value="SCP2 sterol-binding domain"/>
    <property type="match status" value="1"/>
</dbReference>
<dbReference type="Pfam" id="PF13527">
    <property type="entry name" value="Acetyltransf_9"/>
    <property type="match status" value="1"/>
</dbReference>
<dbReference type="InterPro" id="IPR025559">
    <property type="entry name" value="Eis_dom"/>
</dbReference>
<dbReference type="PANTHER" id="PTHR37817">
    <property type="entry name" value="N-ACETYLTRANSFERASE EIS"/>
    <property type="match status" value="1"/>
</dbReference>